<sequence>MSINHQKSANNKKYIDAKPTVIFENAANSATEKMACYHHKRSDSPKYLNVIDFALHYYHKYKYFERFYH</sequence>
<keyword evidence="2" id="KW-1185">Reference proteome</keyword>
<comment type="caution">
    <text evidence="1">The sequence shown here is derived from an EMBL/GenBank/DDBJ whole genome shotgun (WGS) entry which is preliminary data.</text>
</comment>
<accession>A0ABP1WBE7</accession>
<proteinExistence type="predicted"/>
<gene>
    <name evidence="1" type="ORF">BN134_2466</name>
</gene>
<organism evidence="1 2">
    <name type="scientific">Cronobacter dublinensis 1210</name>
    <dbReference type="NCBI Taxonomy" id="1208656"/>
    <lineage>
        <taxon>Bacteria</taxon>
        <taxon>Pseudomonadati</taxon>
        <taxon>Pseudomonadota</taxon>
        <taxon>Gammaproteobacteria</taxon>
        <taxon>Enterobacterales</taxon>
        <taxon>Enterobacteriaceae</taxon>
        <taxon>Cronobacter</taxon>
    </lineage>
</organism>
<reference evidence="2" key="1">
    <citation type="journal article" date="2012" name="PLoS ONE">
        <title>Comparative analysis of genome sequences covering the seven cronobacter species.</title>
        <authorList>
            <person name="Joseph S."/>
            <person name="Desai P."/>
            <person name="Ji Y."/>
            <person name="Cummings C.A."/>
            <person name="Shih R."/>
            <person name="Degoricija L."/>
            <person name="Rico A."/>
            <person name="Brzoska P."/>
            <person name="Hamby S.E."/>
            <person name="Masood N."/>
            <person name="Hariri S."/>
            <person name="Sonbol H."/>
            <person name="Chuzhanova N."/>
            <person name="McClelland M."/>
            <person name="Furtado M.R."/>
            <person name="Forsythe S.J."/>
        </authorList>
    </citation>
    <scope>NUCLEOTIDE SEQUENCE [LARGE SCALE GENOMIC DNA]</scope>
    <source>
        <strain evidence="2">1210</strain>
    </source>
</reference>
<evidence type="ECO:0000313" key="2">
    <source>
        <dbReference type="Proteomes" id="UP000009342"/>
    </source>
</evidence>
<dbReference type="Proteomes" id="UP000009342">
    <property type="component" value="Unassembled WGS sequence"/>
</dbReference>
<evidence type="ECO:0000313" key="1">
    <source>
        <dbReference type="EMBL" id="CCJ81708.1"/>
    </source>
</evidence>
<dbReference type="EMBL" id="CAKZ01000114">
    <property type="protein sequence ID" value="CCJ81708.1"/>
    <property type="molecule type" value="Genomic_DNA"/>
</dbReference>
<protein>
    <submittedName>
        <fullName evidence="1">Uncharacterized protein</fullName>
    </submittedName>
</protein>
<name>A0ABP1WBE7_9ENTR</name>